<keyword evidence="2" id="KW-0670">Pyruvate</keyword>
<feature type="compositionally biased region" description="Low complexity" evidence="1">
    <location>
        <begin position="345"/>
        <end position="357"/>
    </location>
</feature>
<accession>A0A0U1MB53</accession>
<dbReference type="Proteomes" id="UP000054383">
    <property type="component" value="Unassembled WGS sequence"/>
</dbReference>
<organism evidence="2 3">
    <name type="scientific">Talaromyces islandicus</name>
    <name type="common">Penicillium islandicum</name>
    <dbReference type="NCBI Taxonomy" id="28573"/>
    <lineage>
        <taxon>Eukaryota</taxon>
        <taxon>Fungi</taxon>
        <taxon>Dikarya</taxon>
        <taxon>Ascomycota</taxon>
        <taxon>Pezizomycotina</taxon>
        <taxon>Eurotiomycetes</taxon>
        <taxon>Eurotiomycetidae</taxon>
        <taxon>Eurotiales</taxon>
        <taxon>Trichocomaceae</taxon>
        <taxon>Talaromyces</taxon>
        <taxon>Talaromyces sect. Islandici</taxon>
    </lineage>
</organism>
<evidence type="ECO:0000256" key="1">
    <source>
        <dbReference type="SAM" id="MobiDB-lite"/>
    </source>
</evidence>
<name>A0A0U1MB53_TALIS</name>
<dbReference type="OrthoDB" id="4428838at2759"/>
<dbReference type="EMBL" id="CVMT01000020">
    <property type="protein sequence ID" value="CRG92837.1"/>
    <property type="molecule type" value="Genomic_DNA"/>
</dbReference>
<evidence type="ECO:0000313" key="2">
    <source>
        <dbReference type="EMBL" id="CRG92837.1"/>
    </source>
</evidence>
<dbReference type="InterPro" id="IPR011990">
    <property type="entry name" value="TPR-like_helical_dom_sf"/>
</dbReference>
<feature type="compositionally biased region" description="Polar residues" evidence="1">
    <location>
        <begin position="314"/>
        <end position="324"/>
    </location>
</feature>
<dbReference type="Gene3D" id="1.25.40.10">
    <property type="entry name" value="Tetratricopeptide repeat domain"/>
    <property type="match status" value="1"/>
</dbReference>
<keyword evidence="3" id="KW-1185">Reference proteome</keyword>
<gene>
    <name evidence="2" type="ORF">PISL3812_09908</name>
</gene>
<proteinExistence type="predicted"/>
<evidence type="ECO:0000313" key="3">
    <source>
        <dbReference type="Proteomes" id="UP000054383"/>
    </source>
</evidence>
<dbReference type="AlphaFoldDB" id="A0A0U1MB53"/>
<reference evidence="2 3" key="1">
    <citation type="submission" date="2015-04" db="EMBL/GenBank/DDBJ databases">
        <authorList>
            <person name="Syromyatnikov M.Y."/>
            <person name="Popov V.N."/>
        </authorList>
    </citation>
    <scope>NUCLEOTIDE SEQUENCE [LARGE SCALE GENOMIC DNA]</scope>
    <source>
        <strain evidence="2">WF-38-12</strain>
    </source>
</reference>
<protein>
    <submittedName>
        <fullName evidence="2">Phosphoenolpyruvate carboxylase</fullName>
    </submittedName>
</protein>
<feature type="region of interest" description="Disordered" evidence="1">
    <location>
        <begin position="309"/>
        <end position="372"/>
    </location>
</feature>
<sequence length="931" mass="106797">MADDNIRVFLKEFEKVVRKNGKVVLAERIRQIRRLPEPLNYLCKILSENHRSRRQDASFEQRFTWFKNYTSEKGKKLCKSEAKDLASLTRKWNLEESVVHTLHISVSLWTKFPFLFWDGEQPHDDIIRRSFDDLQRMVNIDPIKRKVLLATLSSHVEERQREVFPNAEWEDTSLSDSQWRRPSCFLESSLIELTKQLWPDITGPEERKKRTWLANFSRWGWKWMRLENPGMVLSLSSISSSCFEKKKLNGLQFKALNSWVTTTSQFNIIDTLNTGWDAIVNYYCDIRRRRWLAEQYMVYGPCGLLQPGPGNSPRPHNQQAVCPSSPSPDRPPFLAADSDLRSESSGELSDYSSAESSVDVEEDEELPSPKRQCLGRYNVRRVPSQACVGRSYPSSSTSFIENLQSSRELLPGTSEPREEAEEHVISSCALEGIQAASLLSTQFSNSGVNLHLNGILPKDLQHQPYEISLNDHWPTQFSTIMEPQKTTPGDDNIVQALPATNIYQRVPTAQSHDAIIVDFYESPSSQMPAALRTELLPSPESNISQDCLLPILISQQAPPLRHRNDDVQEFFSGCSRVLCSPSPPTALSVSESLFRLIKVYFENSCQHMIFDEDENLLNPSGIKLNYDPCNDFDSYCFTATMLVGRKLHFRHALSKAFDLVKPILQAEHPQTLPCFLEVFIHLIQTGLLDVATSLRRFIKSMSAEIIRDGRPWGQICRLLGELDSDTLDEALARIWKCTTDTFESKLGAYSRLAVSVRLDYIKRVFGITSKFEEEFLLRDLLGKFNGILSLSTPRVMLNLAHNLNRQGRHGEAEEMALKVLSLLQENEIYSERIVERIECLKIVSHSQFYQCNLAAEQTMREAIQIIVDQWGIQHPWFLEFMNVLESWLRHWDRKEDANKLLGEIEVLRRKDEIDEQLDGVGSPCEDDIGEA</sequence>